<proteinExistence type="predicted"/>
<dbReference type="EMBL" id="UINC01006688">
    <property type="protein sequence ID" value="SVA29050.1"/>
    <property type="molecule type" value="Genomic_DNA"/>
</dbReference>
<sequence length="34" mass="3963">MSQFWQGVGEAEEGFLKLFFFDDKSMNSLEVVFV</sequence>
<accession>A0A381ULP9</accession>
<organism evidence="1">
    <name type="scientific">marine metagenome</name>
    <dbReference type="NCBI Taxonomy" id="408172"/>
    <lineage>
        <taxon>unclassified sequences</taxon>
        <taxon>metagenomes</taxon>
        <taxon>ecological metagenomes</taxon>
    </lineage>
</organism>
<evidence type="ECO:0000313" key="1">
    <source>
        <dbReference type="EMBL" id="SVA29050.1"/>
    </source>
</evidence>
<reference evidence="1" key="1">
    <citation type="submission" date="2018-05" db="EMBL/GenBank/DDBJ databases">
        <authorList>
            <person name="Lanie J.A."/>
            <person name="Ng W.-L."/>
            <person name="Kazmierczak K.M."/>
            <person name="Andrzejewski T.M."/>
            <person name="Davidsen T.M."/>
            <person name="Wayne K.J."/>
            <person name="Tettelin H."/>
            <person name="Glass J.I."/>
            <person name="Rusch D."/>
            <person name="Podicherti R."/>
            <person name="Tsui H.-C.T."/>
            <person name="Winkler M.E."/>
        </authorList>
    </citation>
    <scope>NUCLEOTIDE SEQUENCE</scope>
</reference>
<protein>
    <submittedName>
        <fullName evidence="1">Uncharacterized protein</fullName>
    </submittedName>
</protein>
<name>A0A381ULP9_9ZZZZ</name>
<dbReference type="AlphaFoldDB" id="A0A381ULP9"/>
<gene>
    <name evidence="1" type="ORF">METZ01_LOCUS81904</name>
</gene>